<dbReference type="EMBL" id="CABFNQ020000702">
    <property type="protein sequence ID" value="CAH0024930.1"/>
    <property type="molecule type" value="Genomic_DNA"/>
</dbReference>
<keyword evidence="2" id="KW-0472">Membrane</keyword>
<evidence type="ECO:0000256" key="1">
    <source>
        <dbReference type="SAM" id="MobiDB-lite"/>
    </source>
</evidence>
<evidence type="ECO:0000313" key="4">
    <source>
        <dbReference type="Proteomes" id="UP000696573"/>
    </source>
</evidence>
<feature type="transmembrane region" description="Helical" evidence="2">
    <location>
        <begin position="632"/>
        <end position="653"/>
    </location>
</feature>
<keyword evidence="4" id="KW-1185">Reference proteome</keyword>
<name>A0A9N9VMA1_9HYPO</name>
<accession>A0A9N9VMA1</accession>
<dbReference type="OrthoDB" id="5342924at2759"/>
<dbReference type="AlphaFoldDB" id="A0A9N9VMA1"/>
<evidence type="ECO:0000256" key="2">
    <source>
        <dbReference type="SAM" id="Phobius"/>
    </source>
</evidence>
<proteinExistence type="predicted"/>
<dbReference type="Proteomes" id="UP000696573">
    <property type="component" value="Unassembled WGS sequence"/>
</dbReference>
<organism evidence="3 4">
    <name type="scientific">Clonostachys rhizophaga</name>
    <dbReference type="NCBI Taxonomy" id="160324"/>
    <lineage>
        <taxon>Eukaryota</taxon>
        <taxon>Fungi</taxon>
        <taxon>Dikarya</taxon>
        <taxon>Ascomycota</taxon>
        <taxon>Pezizomycotina</taxon>
        <taxon>Sordariomycetes</taxon>
        <taxon>Hypocreomycetidae</taxon>
        <taxon>Hypocreales</taxon>
        <taxon>Bionectriaceae</taxon>
        <taxon>Clonostachys</taxon>
    </lineage>
</organism>
<feature type="transmembrane region" description="Helical" evidence="2">
    <location>
        <begin position="190"/>
        <end position="214"/>
    </location>
</feature>
<reference evidence="3" key="1">
    <citation type="submission" date="2021-10" db="EMBL/GenBank/DDBJ databases">
        <authorList>
            <person name="Piombo E."/>
        </authorList>
    </citation>
    <scope>NUCLEOTIDE SEQUENCE</scope>
</reference>
<feature type="transmembrane region" description="Helical" evidence="2">
    <location>
        <begin position="151"/>
        <end position="170"/>
    </location>
</feature>
<sequence>MRPQSTEGINDPAYDCPEDFHNEGGDGDLGGESPSLAKNPLLAPEEIELKSWDDKGSVAINHKEPKKTVVSNSRLLVLWCFALFHLPAIAITVSLLALYIKQVQWNPGHPTSEELSILQFAAKAHETFILLSLTEVLLYRIRSCLLGEEGIPIGFLASAHYIVAPFNYLFSREFWGTAFTYTTRRLSHGITVGLFILLVAIGIGASPFSAIACIPRLLWWEVGNSTQVGGPEATTQYIHPGTVFQMNLTTPYHVPSHSLICGIMESNSPGSCRQTSVEPMINELFSVVFGDEPYIPHIENITSTRSGFPENARPISLTVSRSVPTSPKPFGAAFATASMYFTSLALINARKFFPQEDRNTPGMLQSRPSKADEFPLGKWKQPLVAVNCNATLRKKDSVPSKDNMMKFSFYENSFHKNFSLELEKGAGNLKFLEEFGNGSAAFNPVFLDIQDKVDVPISAAILFAGNVSSIPGSASSTTLCLVQARWVEAEAWMNVNESPNTHVQLEVPLPEVPEFMTETSTTGNVIQLGHEWLGAMDAIADSQNFTESVSAYGEAWRICRTQSLPYCMPVFISVYLTDFLTFVGELQTYIPPTNPDHNPAATPPDADQVIIDMIYSRYRSGYSFRDSMPIPIAFAVLLLHAIIAIAQTIWILAARDPWYSVAWESFGEMIALALRSKDPGGLHNIGGGIKSSKTWSTRVAVREVSTEGRRLELVMCSSIPSQEGTYVSSPDPARHAALRRIRTGMQYS</sequence>
<comment type="caution">
    <text evidence="3">The sequence shown here is derived from an EMBL/GenBank/DDBJ whole genome shotgun (WGS) entry which is preliminary data.</text>
</comment>
<gene>
    <name evidence="3" type="ORF">CRHIZ90672A_00005075</name>
</gene>
<feature type="region of interest" description="Disordered" evidence="1">
    <location>
        <begin position="1"/>
        <end position="38"/>
    </location>
</feature>
<protein>
    <submittedName>
        <fullName evidence="3">Uncharacterized protein</fullName>
    </submittedName>
</protein>
<keyword evidence="2" id="KW-0812">Transmembrane</keyword>
<evidence type="ECO:0000313" key="3">
    <source>
        <dbReference type="EMBL" id="CAH0024930.1"/>
    </source>
</evidence>
<feature type="transmembrane region" description="Helical" evidence="2">
    <location>
        <begin position="76"/>
        <end position="100"/>
    </location>
</feature>
<keyword evidence="2" id="KW-1133">Transmembrane helix</keyword>